<reference evidence="3 4" key="1">
    <citation type="submission" date="2019-05" db="EMBL/GenBank/DDBJ databases">
        <title>Another draft genome of Portunus trituberculatus and its Hox gene families provides insights of decapod evolution.</title>
        <authorList>
            <person name="Jeong J.-H."/>
            <person name="Song I."/>
            <person name="Kim S."/>
            <person name="Choi T."/>
            <person name="Kim D."/>
            <person name="Ryu S."/>
            <person name="Kim W."/>
        </authorList>
    </citation>
    <scope>NUCLEOTIDE SEQUENCE [LARGE SCALE GENOMIC DNA]</scope>
    <source>
        <tissue evidence="3">Muscle</tissue>
    </source>
</reference>
<feature type="region of interest" description="Disordered" evidence="1">
    <location>
        <begin position="82"/>
        <end position="102"/>
    </location>
</feature>
<name>A0A5B7GLK0_PORTR</name>
<dbReference type="AlphaFoldDB" id="A0A5B7GLK0"/>
<dbReference type="EMBL" id="VSRR010015141">
    <property type="protein sequence ID" value="MPC57858.1"/>
    <property type="molecule type" value="Genomic_DNA"/>
</dbReference>
<organism evidence="3 4">
    <name type="scientific">Portunus trituberculatus</name>
    <name type="common">Swimming crab</name>
    <name type="synonym">Neptunus trituberculatus</name>
    <dbReference type="NCBI Taxonomy" id="210409"/>
    <lineage>
        <taxon>Eukaryota</taxon>
        <taxon>Metazoa</taxon>
        <taxon>Ecdysozoa</taxon>
        <taxon>Arthropoda</taxon>
        <taxon>Crustacea</taxon>
        <taxon>Multicrustacea</taxon>
        <taxon>Malacostraca</taxon>
        <taxon>Eumalacostraca</taxon>
        <taxon>Eucarida</taxon>
        <taxon>Decapoda</taxon>
        <taxon>Pleocyemata</taxon>
        <taxon>Brachyura</taxon>
        <taxon>Eubrachyura</taxon>
        <taxon>Portunoidea</taxon>
        <taxon>Portunidae</taxon>
        <taxon>Portuninae</taxon>
        <taxon>Portunus</taxon>
    </lineage>
</organism>
<accession>A0A5B7GLK0</accession>
<evidence type="ECO:0000313" key="4">
    <source>
        <dbReference type="Proteomes" id="UP000324222"/>
    </source>
</evidence>
<evidence type="ECO:0000256" key="1">
    <source>
        <dbReference type="SAM" id="MobiDB-lite"/>
    </source>
</evidence>
<feature type="compositionally biased region" description="Polar residues" evidence="1">
    <location>
        <begin position="91"/>
        <end position="102"/>
    </location>
</feature>
<sequence length="102" mass="11270">MSVWGVGITSWSLVIGIRYQCSANIGGDAAWVWGGMHTLHKAIRLCEWGEKKYPALSQQIIGQILHSGANRTYCVEQIDCERGSDDEKEGNSSISNQVTEIE</sequence>
<comment type="caution">
    <text evidence="3">The sequence shown here is derived from an EMBL/GenBank/DDBJ whole genome shotgun (WGS) entry which is preliminary data.</text>
</comment>
<evidence type="ECO:0000256" key="2">
    <source>
        <dbReference type="SAM" id="SignalP"/>
    </source>
</evidence>
<keyword evidence="2" id="KW-0732">Signal</keyword>
<keyword evidence="4" id="KW-1185">Reference proteome</keyword>
<feature type="chain" id="PRO_5022896472" evidence="2">
    <location>
        <begin position="17"/>
        <end position="102"/>
    </location>
</feature>
<feature type="signal peptide" evidence="2">
    <location>
        <begin position="1"/>
        <end position="16"/>
    </location>
</feature>
<gene>
    <name evidence="3" type="ORF">E2C01_051847</name>
</gene>
<proteinExistence type="predicted"/>
<dbReference type="Proteomes" id="UP000324222">
    <property type="component" value="Unassembled WGS sequence"/>
</dbReference>
<evidence type="ECO:0000313" key="3">
    <source>
        <dbReference type="EMBL" id="MPC57858.1"/>
    </source>
</evidence>
<protein>
    <submittedName>
        <fullName evidence="3">Uncharacterized protein</fullName>
    </submittedName>
</protein>